<accession>A0A318HHR2</accession>
<feature type="domain" description="YCII-related" evidence="2">
    <location>
        <begin position="18"/>
        <end position="92"/>
    </location>
</feature>
<protein>
    <submittedName>
        <fullName evidence="3">YCII-related domain-containing protein</fullName>
    </submittedName>
</protein>
<evidence type="ECO:0000256" key="1">
    <source>
        <dbReference type="ARBA" id="ARBA00007689"/>
    </source>
</evidence>
<reference evidence="4" key="1">
    <citation type="submission" date="2018-05" db="EMBL/GenBank/DDBJ databases">
        <authorList>
            <person name="Deangelis K."/>
            <person name="Huntemann M."/>
            <person name="Clum A."/>
            <person name="Pillay M."/>
            <person name="Palaniappan K."/>
            <person name="Varghese N."/>
            <person name="Mikhailova N."/>
            <person name="Stamatis D."/>
            <person name="Reddy T."/>
            <person name="Daum C."/>
            <person name="Shapiro N."/>
            <person name="Ivanova N."/>
            <person name="Kyrpides N."/>
            <person name="Woyke T."/>
        </authorList>
    </citation>
    <scope>NUCLEOTIDE SEQUENCE [LARGE SCALE GENOMIC DNA]</scope>
    <source>
        <strain evidence="4">GAS496</strain>
    </source>
</reference>
<keyword evidence="4" id="KW-1185">Reference proteome</keyword>
<comment type="similarity">
    <text evidence="1">Belongs to the YciI family.</text>
</comment>
<evidence type="ECO:0000259" key="2">
    <source>
        <dbReference type="Pfam" id="PF03795"/>
    </source>
</evidence>
<organism evidence="3 4">
    <name type="scientific">Mycolicibacterium moriokaense</name>
    <dbReference type="NCBI Taxonomy" id="39691"/>
    <lineage>
        <taxon>Bacteria</taxon>
        <taxon>Bacillati</taxon>
        <taxon>Actinomycetota</taxon>
        <taxon>Actinomycetes</taxon>
        <taxon>Mycobacteriales</taxon>
        <taxon>Mycobacteriaceae</taxon>
        <taxon>Mycolicibacterium</taxon>
    </lineage>
</organism>
<name>A0A318HHR2_9MYCO</name>
<dbReference type="InterPro" id="IPR005545">
    <property type="entry name" value="YCII"/>
</dbReference>
<evidence type="ECO:0000313" key="4">
    <source>
        <dbReference type="Proteomes" id="UP000247781"/>
    </source>
</evidence>
<dbReference type="Proteomes" id="UP000247781">
    <property type="component" value="Unassembled WGS sequence"/>
</dbReference>
<comment type="caution">
    <text evidence="3">The sequence shown here is derived from an EMBL/GenBank/DDBJ whole genome shotgun (WGS) entry which is preliminary data.</text>
</comment>
<gene>
    <name evidence="3" type="ORF">C8E89_10635</name>
</gene>
<dbReference type="Gene3D" id="3.30.70.1060">
    <property type="entry name" value="Dimeric alpha+beta barrel"/>
    <property type="match status" value="1"/>
</dbReference>
<dbReference type="Pfam" id="PF03795">
    <property type="entry name" value="YCII"/>
    <property type="match status" value="1"/>
</dbReference>
<sequence>MSEMLFLFRLIPPRADFAQTMTAEEQSAMAGHMEYWQQLLRDGKVVVYGPVADPEGVWGLGVLRAADRAEVLALGAADPTVTAGIATFEVFEIMGGITP</sequence>
<reference evidence="3 4" key="2">
    <citation type="submission" date="2018-06" db="EMBL/GenBank/DDBJ databases">
        <title>Sequencing of bacterial isolates from soil warming experiment in Harvard Forest, Massachusetts, USA.</title>
        <authorList>
            <person name="Deangelis K.PhD."/>
        </authorList>
    </citation>
    <scope>NUCLEOTIDE SEQUENCE [LARGE SCALE GENOMIC DNA]</scope>
    <source>
        <strain evidence="3 4">GAS496</strain>
    </source>
</reference>
<dbReference type="InterPro" id="IPR011008">
    <property type="entry name" value="Dimeric_a/b-barrel"/>
</dbReference>
<proteinExistence type="inferred from homology"/>
<dbReference type="RefSeq" id="WP_235658331.1">
    <property type="nucleotide sequence ID" value="NZ_QJJU01000006.1"/>
</dbReference>
<dbReference type="AlphaFoldDB" id="A0A318HHR2"/>
<dbReference type="EMBL" id="QJJU01000006">
    <property type="protein sequence ID" value="PXX09109.1"/>
    <property type="molecule type" value="Genomic_DNA"/>
</dbReference>
<dbReference type="SUPFAM" id="SSF54909">
    <property type="entry name" value="Dimeric alpha+beta barrel"/>
    <property type="match status" value="1"/>
</dbReference>
<evidence type="ECO:0000313" key="3">
    <source>
        <dbReference type="EMBL" id="PXX09109.1"/>
    </source>
</evidence>